<dbReference type="GO" id="GO:0008168">
    <property type="term" value="F:methyltransferase activity"/>
    <property type="evidence" value="ECO:0007669"/>
    <property type="project" value="UniProtKB-KW"/>
</dbReference>
<dbReference type="PANTHER" id="PTHR35276">
    <property type="entry name" value="S-ADENOSYL-L-METHIONINE-DEPENDENT METHYLTRANSFERASES SUPERFAMILY PROTEIN"/>
    <property type="match status" value="1"/>
</dbReference>
<reference evidence="1 2" key="1">
    <citation type="submission" date="2023-03" db="EMBL/GenBank/DDBJ databases">
        <title>Bacillus Genome Sequencing.</title>
        <authorList>
            <person name="Dunlap C."/>
        </authorList>
    </citation>
    <scope>NUCLEOTIDE SEQUENCE [LARGE SCALE GENOMIC DNA]</scope>
    <source>
        <strain evidence="1 2">BD-525</strain>
    </source>
</reference>
<dbReference type="InterPro" id="IPR029063">
    <property type="entry name" value="SAM-dependent_MTases_sf"/>
</dbReference>
<keyword evidence="2" id="KW-1185">Reference proteome</keyword>
<dbReference type="SUPFAM" id="SSF53335">
    <property type="entry name" value="S-adenosyl-L-methionine-dependent methyltransferases"/>
    <property type="match status" value="1"/>
</dbReference>
<dbReference type="PANTHER" id="PTHR35276:SF1">
    <property type="entry name" value="TRNA (MNM(5)S(2)U34)-METHYLTRANSFERASE, CHLOROPLASTIC"/>
    <property type="match status" value="1"/>
</dbReference>
<protein>
    <submittedName>
        <fullName evidence="1">Class I SAM-dependent methyltransferase</fullName>
    </submittedName>
</protein>
<gene>
    <name evidence="1" type="ORF">P4H66_01725</name>
</gene>
<name>A0ABU6GFT3_9BACL</name>
<evidence type="ECO:0000313" key="2">
    <source>
        <dbReference type="Proteomes" id="UP001344632"/>
    </source>
</evidence>
<evidence type="ECO:0000313" key="1">
    <source>
        <dbReference type="EMBL" id="MEC0238592.1"/>
    </source>
</evidence>
<keyword evidence="1" id="KW-0489">Methyltransferase</keyword>
<accession>A0ABU6GFT3</accession>
<comment type="caution">
    <text evidence="1">The sequence shown here is derived from an EMBL/GenBank/DDBJ whole genome shotgun (WGS) entry which is preliminary data.</text>
</comment>
<proteinExistence type="predicted"/>
<sequence>MGFLSVLSFAHKQIEARLQPGDSAIDATVGTGADTAFLAKLAGSKGHIYGFDIQEQALELAKERISREPADSLASVSLFLASHARMKEFLPPESQGCIGAIMFNLGYLPSQEADKKIITETESTLRALDAASLLLRPKGIITAVLYPGHAGGETEADAVTAWASLLPQDHYQSVIYRQLQRSDSPYVIAIEKKR</sequence>
<organism evidence="1 2">
    <name type="scientific">Paenibacillus dokdonensis</name>
    <dbReference type="NCBI Taxonomy" id="2567944"/>
    <lineage>
        <taxon>Bacteria</taxon>
        <taxon>Bacillati</taxon>
        <taxon>Bacillota</taxon>
        <taxon>Bacilli</taxon>
        <taxon>Bacillales</taxon>
        <taxon>Paenibacillaceae</taxon>
        <taxon>Paenibacillus</taxon>
    </lineage>
</organism>
<dbReference type="InterPro" id="IPR010719">
    <property type="entry name" value="MnmM_MeTrfase"/>
</dbReference>
<keyword evidence="1" id="KW-0808">Transferase</keyword>
<dbReference type="Gene3D" id="3.40.50.150">
    <property type="entry name" value="Vaccinia Virus protein VP39"/>
    <property type="match status" value="1"/>
</dbReference>
<dbReference type="Pfam" id="PF06962">
    <property type="entry name" value="rRNA_methylase"/>
    <property type="match status" value="1"/>
</dbReference>
<dbReference type="EMBL" id="JARLKZ010000002">
    <property type="protein sequence ID" value="MEC0238592.1"/>
    <property type="molecule type" value="Genomic_DNA"/>
</dbReference>
<dbReference type="RefSeq" id="WP_326085306.1">
    <property type="nucleotide sequence ID" value="NZ_JARLKZ010000002.1"/>
</dbReference>
<dbReference type="Proteomes" id="UP001344632">
    <property type="component" value="Unassembled WGS sequence"/>
</dbReference>
<dbReference type="GO" id="GO:0032259">
    <property type="term" value="P:methylation"/>
    <property type="evidence" value="ECO:0007669"/>
    <property type="project" value="UniProtKB-KW"/>
</dbReference>